<organism evidence="1 2">
    <name type="scientific">Taklimakanibacter albus</name>
    <dbReference type="NCBI Taxonomy" id="2800327"/>
    <lineage>
        <taxon>Bacteria</taxon>
        <taxon>Pseudomonadati</taxon>
        <taxon>Pseudomonadota</taxon>
        <taxon>Alphaproteobacteria</taxon>
        <taxon>Hyphomicrobiales</taxon>
        <taxon>Aestuariivirgaceae</taxon>
        <taxon>Taklimakanibacter</taxon>
    </lineage>
</organism>
<evidence type="ECO:0000313" key="2">
    <source>
        <dbReference type="Proteomes" id="UP000616151"/>
    </source>
</evidence>
<evidence type="ECO:0000313" key="1">
    <source>
        <dbReference type="EMBL" id="MBK1867667.1"/>
    </source>
</evidence>
<dbReference type="Proteomes" id="UP000616151">
    <property type="component" value="Unassembled WGS sequence"/>
</dbReference>
<name>A0ACC5R4W2_9HYPH</name>
<proteinExistence type="predicted"/>
<protein>
    <submittedName>
        <fullName evidence="1">ABC transporter permease</fullName>
    </submittedName>
</protein>
<dbReference type="EMBL" id="JAENHL010000007">
    <property type="protein sequence ID" value="MBK1867667.1"/>
    <property type="molecule type" value="Genomic_DNA"/>
</dbReference>
<keyword evidence="2" id="KW-1185">Reference proteome</keyword>
<reference evidence="1" key="1">
    <citation type="submission" date="2021-01" db="EMBL/GenBank/DDBJ databases">
        <authorList>
            <person name="Sun Q."/>
        </authorList>
    </citation>
    <scope>NUCLEOTIDE SEQUENCE</scope>
    <source>
        <strain evidence="1">YIM B02566</strain>
    </source>
</reference>
<sequence>MATASGTFTRFISPSGVSPLGVSAVLGAWMLIVILPLLGLVLWSFLKLENFQLVWEPTLQAYRDLLSSGRWEVTVRTLRIAAIVTLIELALAVPFAVWLAKGTRSVPVKVITLAALTIPFFLSLSARTIVWRAVLGLNGPINSALMSLGLIDQPLDWLLFSEFAVIVGLIGPYFPPMVFPLYLAVTLIGDELLAASKDLGASPAFTFRHVILPLALPGLGAGFIFTFIPMIGDPVVPELLGGGQVVVLASSVKSLLQVLNYTVAAALSVFMLAIMVGLAAILTLVLRGRVRRQST</sequence>
<accession>A0ACC5R4W2</accession>
<gene>
    <name evidence="1" type="ORF">JHL16_15015</name>
</gene>
<comment type="caution">
    <text evidence="1">The sequence shown here is derived from an EMBL/GenBank/DDBJ whole genome shotgun (WGS) entry which is preliminary data.</text>
</comment>